<dbReference type="InterPro" id="IPR007526">
    <property type="entry name" value="SWIRM"/>
</dbReference>
<evidence type="ECO:0000256" key="1">
    <source>
        <dbReference type="SAM" id="MobiDB-lite"/>
    </source>
</evidence>
<dbReference type="EMBL" id="SWKU01000014">
    <property type="protein sequence ID" value="KAF3000983.1"/>
    <property type="molecule type" value="Genomic_DNA"/>
</dbReference>
<organism evidence="3 4">
    <name type="scientific">Curvularia kusanoi</name>
    <name type="common">Cochliobolus kusanoi</name>
    <dbReference type="NCBI Taxonomy" id="90978"/>
    <lineage>
        <taxon>Eukaryota</taxon>
        <taxon>Fungi</taxon>
        <taxon>Dikarya</taxon>
        <taxon>Ascomycota</taxon>
        <taxon>Pezizomycotina</taxon>
        <taxon>Dothideomycetes</taxon>
        <taxon>Pleosporomycetidae</taxon>
        <taxon>Pleosporales</taxon>
        <taxon>Pleosporineae</taxon>
        <taxon>Pleosporaceae</taxon>
        <taxon>Curvularia</taxon>
    </lineage>
</organism>
<feature type="compositionally biased region" description="Polar residues" evidence="1">
    <location>
        <begin position="74"/>
        <end position="90"/>
    </location>
</feature>
<comment type="caution">
    <text evidence="3">The sequence shown here is derived from an EMBL/GenBank/DDBJ whole genome shotgun (WGS) entry which is preliminary data.</text>
</comment>
<feature type="region of interest" description="Disordered" evidence="1">
    <location>
        <begin position="1"/>
        <end position="32"/>
    </location>
</feature>
<reference evidence="3" key="1">
    <citation type="submission" date="2019-04" db="EMBL/GenBank/DDBJ databases">
        <title>Sequencing of skin fungus with MAO and IRED activity.</title>
        <authorList>
            <person name="Marsaioli A.J."/>
            <person name="Bonatto J.M.C."/>
            <person name="Reis Junior O."/>
        </authorList>
    </citation>
    <scope>NUCLEOTIDE SEQUENCE</scope>
    <source>
        <strain evidence="3">30M1</strain>
    </source>
</reference>
<dbReference type="Pfam" id="PF04433">
    <property type="entry name" value="SWIRM"/>
    <property type="match status" value="1"/>
</dbReference>
<sequence>MANPMNSSTPTNRLTVSSLLSPPEMERSNSFGSAKPSVALQYHKVDPAASTQYHLPQLPMFKMPAYASPPISPFDTQSQKENMDNASEQGTLDPPLFRRDSTTEALAPDVPLFSSQSSTQPSSQEAAITQHMQSTDYAQLKSKPAEEDYKLVAQFQATVFTQALKSPASYNQWRAQERKYEDVYSRPAVRDGGVQKRPSPKKLAPAPAPRSRQPKMALPKAVARPAREPKPKRTPKARVLDSFEEHIGSISPKAARPATTRDDLDYNAITDYSPPLSTLIGNEKKLKAEWKGNKLDLSIDPDRHLLHEAELELASTLRLSCATYLCSKRRVFQARINALRIGKEFRRTDAQQACKIDVNKASKLWQAYDKVGWFDADYFREYV</sequence>
<accession>A0A9P4W7Q0</accession>
<dbReference type="PANTHER" id="PTHR12374">
    <property type="entry name" value="TRANSCRIPTIONAL ADAPTOR 2 ADA2 -RELATED"/>
    <property type="match status" value="1"/>
</dbReference>
<keyword evidence="4" id="KW-1185">Reference proteome</keyword>
<dbReference type="AlphaFoldDB" id="A0A9P4W7Q0"/>
<evidence type="ECO:0000313" key="3">
    <source>
        <dbReference type="EMBL" id="KAF3000983.1"/>
    </source>
</evidence>
<feature type="compositionally biased region" description="Polar residues" evidence="1">
    <location>
        <begin position="1"/>
        <end position="20"/>
    </location>
</feature>
<feature type="region of interest" description="Disordered" evidence="1">
    <location>
        <begin position="176"/>
        <end position="237"/>
    </location>
</feature>
<dbReference type="InterPro" id="IPR036388">
    <property type="entry name" value="WH-like_DNA-bd_sf"/>
</dbReference>
<dbReference type="GO" id="GO:0006357">
    <property type="term" value="P:regulation of transcription by RNA polymerase II"/>
    <property type="evidence" value="ECO:0007669"/>
    <property type="project" value="TreeGrafter"/>
</dbReference>
<proteinExistence type="predicted"/>
<dbReference type="GO" id="GO:0003713">
    <property type="term" value="F:transcription coactivator activity"/>
    <property type="evidence" value="ECO:0007669"/>
    <property type="project" value="TreeGrafter"/>
</dbReference>
<dbReference type="PANTHER" id="PTHR12374:SF21">
    <property type="entry name" value="SWIRM DOMAIN-CONTAINING PROTEIN FUN19-RELATED"/>
    <property type="match status" value="1"/>
</dbReference>
<feature type="compositionally biased region" description="Low complexity" evidence="1">
    <location>
        <begin position="201"/>
        <end position="211"/>
    </location>
</feature>
<dbReference type="FunFam" id="1.10.10.10:FF:000087">
    <property type="entry name" value="Transcriptional adapter 2"/>
    <property type="match status" value="1"/>
</dbReference>
<dbReference type="OrthoDB" id="5598695at2759"/>
<feature type="domain" description="SWIRM" evidence="2">
    <location>
        <begin position="286"/>
        <end position="383"/>
    </location>
</feature>
<dbReference type="Gene3D" id="1.10.10.10">
    <property type="entry name" value="Winged helix-like DNA-binding domain superfamily/Winged helix DNA-binding domain"/>
    <property type="match status" value="1"/>
</dbReference>
<dbReference type="InterPro" id="IPR009057">
    <property type="entry name" value="Homeodomain-like_sf"/>
</dbReference>
<dbReference type="GO" id="GO:0070210">
    <property type="term" value="C:Rpd3L-Expanded complex"/>
    <property type="evidence" value="ECO:0007669"/>
    <property type="project" value="TreeGrafter"/>
</dbReference>
<dbReference type="GO" id="GO:0006338">
    <property type="term" value="P:chromatin remodeling"/>
    <property type="evidence" value="ECO:0007669"/>
    <property type="project" value="TreeGrafter"/>
</dbReference>
<gene>
    <name evidence="3" type="ORF">E8E13_009421</name>
</gene>
<feature type="region of interest" description="Disordered" evidence="1">
    <location>
        <begin position="66"/>
        <end position="106"/>
    </location>
</feature>
<dbReference type="PROSITE" id="PS50934">
    <property type="entry name" value="SWIRM"/>
    <property type="match status" value="1"/>
</dbReference>
<dbReference type="GO" id="GO:0003682">
    <property type="term" value="F:chromatin binding"/>
    <property type="evidence" value="ECO:0007669"/>
    <property type="project" value="TreeGrafter"/>
</dbReference>
<evidence type="ECO:0000259" key="2">
    <source>
        <dbReference type="PROSITE" id="PS50934"/>
    </source>
</evidence>
<name>A0A9P4W7Q0_CURKU</name>
<evidence type="ECO:0000313" key="4">
    <source>
        <dbReference type="Proteomes" id="UP000801428"/>
    </source>
</evidence>
<dbReference type="SUPFAM" id="SSF46689">
    <property type="entry name" value="Homeodomain-like"/>
    <property type="match status" value="1"/>
</dbReference>
<protein>
    <recommendedName>
        <fullName evidence="2">SWIRM domain-containing protein</fullName>
    </recommendedName>
</protein>
<dbReference type="Proteomes" id="UP000801428">
    <property type="component" value="Unassembled WGS sequence"/>
</dbReference>